<evidence type="ECO:0000313" key="1">
    <source>
        <dbReference type="EMBL" id="UPW41955.1"/>
    </source>
</evidence>
<name>A0A976R8D4_9VIRU</name>
<proteinExistence type="predicted"/>
<protein>
    <submittedName>
        <fullName evidence="1">Uncharacterized protein</fullName>
    </submittedName>
</protein>
<reference evidence="1" key="1">
    <citation type="submission" date="2022-02" db="EMBL/GenBank/DDBJ databases">
        <title>Towards deciphering the DNA virus diversity associated with rodent species in the families Cricetidae and Heteromyidae.</title>
        <authorList>
            <person name="Lund M."/>
            <person name="Larsen B.B."/>
            <person name="Gryseels S."/>
            <person name="Kraberger S."/>
            <person name="Rowsey D.M."/>
            <person name="Steger L."/>
            <person name="Yule K.M."/>
            <person name="Upham N.S."/>
            <person name="Worobey M."/>
            <person name="Van Doorslaer K."/>
            <person name="Varsani A."/>
        </authorList>
    </citation>
    <scope>NUCLEOTIDE SEQUENCE</scope>
    <source>
        <strain evidence="1">NeonRodF1_56</strain>
    </source>
</reference>
<organism evidence="1">
    <name type="scientific">Dipodfec virus RodF1_56</name>
    <dbReference type="NCBI Taxonomy" id="2929303"/>
    <lineage>
        <taxon>Viruses</taxon>
        <taxon>Monodnaviria</taxon>
        <taxon>Sangervirae</taxon>
        <taxon>Phixviricota</taxon>
        <taxon>Malgrandaviricetes</taxon>
        <taxon>Petitvirales</taxon>
        <taxon>Microviridae</taxon>
    </lineage>
</organism>
<sequence length="52" mass="6123">MGAKKDYSVIVDRVEVFYGPIRTATLVYKSFEKYFLELDEFKLHSISLSFKI</sequence>
<dbReference type="EMBL" id="OM869701">
    <property type="protein sequence ID" value="UPW41955.1"/>
    <property type="molecule type" value="Genomic_DNA"/>
</dbReference>
<accession>A0A976R8D4</accession>